<dbReference type="SMART" id="SM00365">
    <property type="entry name" value="LRR_SD22"/>
    <property type="match status" value="4"/>
</dbReference>
<dbReference type="InterPro" id="IPR025875">
    <property type="entry name" value="Leu-rich_rpt_4"/>
</dbReference>
<dbReference type="Pfam" id="PF12799">
    <property type="entry name" value="LRR_4"/>
    <property type="match status" value="1"/>
</dbReference>
<dbReference type="InterPro" id="IPR050836">
    <property type="entry name" value="SDS22/Internalin_LRR"/>
</dbReference>
<evidence type="ECO:0000256" key="2">
    <source>
        <dbReference type="ARBA" id="ARBA00022737"/>
    </source>
</evidence>
<accession>A0AAW4WE01</accession>
<keyword evidence="5" id="KW-1185">Reference proteome</keyword>
<dbReference type="RefSeq" id="WP_147603938.1">
    <property type="nucleotide sequence ID" value="NZ_JAJEQQ010000057.1"/>
</dbReference>
<dbReference type="PROSITE" id="PS51450">
    <property type="entry name" value="LRR"/>
    <property type="match status" value="4"/>
</dbReference>
<comment type="caution">
    <text evidence="4">The sequence shown here is derived from an EMBL/GenBank/DDBJ whole genome shotgun (WGS) entry which is preliminary data.</text>
</comment>
<sequence length="275" mass="31444">MRKIKSFCWMLFLLSIVISTNKTEAAVQDINEGTLNVQWEDENFGESICNALKKEEVTYADIEGITGISIDSQYVVKLDWKDKTEEYVYNSGNDMCEILGLQEFSTLEDLKKFPYLRELCLNECIVDDNTALGELTELENLKLDKYSIDSLDLLKNLTALKSLIIQGAEFEDLQALKELTNMEELRLPNNDIKNIDALKEMTNLEELILYGNQIKNISALSKLCKLRVLKLEGNLIEDVEPLLNLKNLEKLSLGDNPVKNVQFFENLTETDIDLE</sequence>
<reference evidence="4 5" key="1">
    <citation type="submission" date="2021-10" db="EMBL/GenBank/DDBJ databases">
        <title>Anaerobic single-cell dispensing facilitates the cultivation of human gut bacteria.</title>
        <authorList>
            <person name="Afrizal A."/>
        </authorList>
    </citation>
    <scope>NUCLEOTIDE SEQUENCE [LARGE SCALE GENOMIC DNA]</scope>
    <source>
        <strain evidence="4 5">CLA-AA-H217</strain>
    </source>
</reference>
<evidence type="ECO:0000313" key="4">
    <source>
        <dbReference type="EMBL" id="MCC2229374.1"/>
    </source>
</evidence>
<dbReference type="EMBL" id="JAJEQQ010000057">
    <property type="protein sequence ID" value="MCC2229374.1"/>
    <property type="molecule type" value="Genomic_DNA"/>
</dbReference>
<keyword evidence="2" id="KW-0677">Repeat</keyword>
<dbReference type="AlphaFoldDB" id="A0AAW4WE01"/>
<keyword evidence="1" id="KW-0433">Leucine-rich repeat</keyword>
<dbReference type="Gene3D" id="3.80.10.10">
    <property type="entry name" value="Ribonuclease Inhibitor"/>
    <property type="match status" value="1"/>
</dbReference>
<feature type="chain" id="PRO_5044003155" evidence="3">
    <location>
        <begin position="26"/>
        <end position="275"/>
    </location>
</feature>
<evidence type="ECO:0000256" key="3">
    <source>
        <dbReference type="SAM" id="SignalP"/>
    </source>
</evidence>
<protein>
    <submittedName>
        <fullName evidence="4">Leucine-rich repeat domain-containing protein</fullName>
    </submittedName>
</protein>
<evidence type="ECO:0000313" key="5">
    <source>
        <dbReference type="Proteomes" id="UP001198612"/>
    </source>
</evidence>
<dbReference type="InterPro" id="IPR032675">
    <property type="entry name" value="LRR_dom_sf"/>
</dbReference>
<keyword evidence="3" id="KW-0732">Signal</keyword>
<dbReference type="PANTHER" id="PTHR46652">
    <property type="entry name" value="LEUCINE-RICH REPEAT AND IQ DOMAIN-CONTAINING PROTEIN 1-RELATED"/>
    <property type="match status" value="1"/>
</dbReference>
<gene>
    <name evidence="4" type="ORF">LKD40_16585</name>
</gene>
<name>A0AAW4WE01_9FIRM</name>
<dbReference type="Proteomes" id="UP001198612">
    <property type="component" value="Unassembled WGS sequence"/>
</dbReference>
<feature type="signal peptide" evidence="3">
    <location>
        <begin position="1"/>
        <end position="25"/>
    </location>
</feature>
<dbReference type="PANTHER" id="PTHR46652:SF3">
    <property type="entry name" value="LEUCINE-RICH REPEAT-CONTAINING PROTEIN 9"/>
    <property type="match status" value="1"/>
</dbReference>
<evidence type="ECO:0000256" key="1">
    <source>
        <dbReference type="ARBA" id="ARBA00022614"/>
    </source>
</evidence>
<dbReference type="InterPro" id="IPR001611">
    <property type="entry name" value="Leu-rich_rpt"/>
</dbReference>
<proteinExistence type="predicted"/>
<dbReference type="SUPFAM" id="SSF52058">
    <property type="entry name" value="L domain-like"/>
    <property type="match status" value="1"/>
</dbReference>
<organism evidence="4 5">
    <name type="scientific">Blautia fusiformis</name>
    <dbReference type="NCBI Taxonomy" id="2881264"/>
    <lineage>
        <taxon>Bacteria</taxon>
        <taxon>Bacillati</taxon>
        <taxon>Bacillota</taxon>
        <taxon>Clostridia</taxon>
        <taxon>Lachnospirales</taxon>
        <taxon>Lachnospiraceae</taxon>
        <taxon>Blautia</taxon>
    </lineage>
</organism>